<protein>
    <recommendedName>
        <fullName evidence="4">OmpR/PhoB-type domain-containing protein</fullName>
    </recommendedName>
</protein>
<comment type="caution">
    <text evidence="5">The sequence shown here is derived from an EMBL/GenBank/DDBJ whole genome shotgun (WGS) entry which is preliminary data.</text>
</comment>
<reference evidence="5" key="2">
    <citation type="submission" date="2023-01" db="EMBL/GenBank/DDBJ databases">
        <title>Draft genome sequence of Agaribacter marinus strain NBRC 110023.</title>
        <authorList>
            <person name="Sun Q."/>
            <person name="Mori K."/>
        </authorList>
    </citation>
    <scope>NUCLEOTIDE SEQUENCE</scope>
    <source>
        <strain evidence="5">NBRC 110023</strain>
    </source>
</reference>
<dbReference type="CDD" id="cd00383">
    <property type="entry name" value="trans_reg_C"/>
    <property type="match status" value="1"/>
</dbReference>
<keyword evidence="6" id="KW-1185">Reference proteome</keyword>
<dbReference type="PROSITE" id="PS51755">
    <property type="entry name" value="OMPR_PHOB"/>
    <property type="match status" value="1"/>
</dbReference>
<dbReference type="InterPro" id="IPR001867">
    <property type="entry name" value="OmpR/PhoB-type_DNA-bd"/>
</dbReference>
<dbReference type="Gene3D" id="1.25.40.10">
    <property type="entry name" value="Tetratricopeptide repeat domain"/>
    <property type="match status" value="1"/>
</dbReference>
<gene>
    <name evidence="5" type="ORF">GCM10007852_36370</name>
</gene>
<evidence type="ECO:0000259" key="4">
    <source>
        <dbReference type="PROSITE" id="PS51755"/>
    </source>
</evidence>
<dbReference type="InterPro" id="IPR016032">
    <property type="entry name" value="Sig_transdc_resp-reg_C-effctor"/>
</dbReference>
<evidence type="ECO:0000313" key="5">
    <source>
        <dbReference type="EMBL" id="GLR72729.1"/>
    </source>
</evidence>
<keyword evidence="3" id="KW-0472">Membrane</keyword>
<evidence type="ECO:0000256" key="1">
    <source>
        <dbReference type="ARBA" id="ARBA00023125"/>
    </source>
</evidence>
<dbReference type="InterPro" id="IPR036388">
    <property type="entry name" value="WH-like_DNA-bd_sf"/>
</dbReference>
<keyword evidence="3" id="KW-1133">Transmembrane helix</keyword>
<feature type="domain" description="OmpR/PhoB-type" evidence="4">
    <location>
        <begin position="1"/>
        <end position="93"/>
    </location>
</feature>
<feature type="DNA-binding region" description="OmpR/PhoB-type" evidence="2">
    <location>
        <begin position="1"/>
        <end position="93"/>
    </location>
</feature>
<organism evidence="5 6">
    <name type="scientific">Agaribacter marinus</name>
    <dbReference type="NCBI Taxonomy" id="1431249"/>
    <lineage>
        <taxon>Bacteria</taxon>
        <taxon>Pseudomonadati</taxon>
        <taxon>Pseudomonadota</taxon>
        <taxon>Gammaproteobacteria</taxon>
        <taxon>Alteromonadales</taxon>
        <taxon>Alteromonadaceae</taxon>
        <taxon>Agaribacter</taxon>
    </lineage>
</organism>
<keyword evidence="3" id="KW-0812">Transmembrane</keyword>
<evidence type="ECO:0000256" key="3">
    <source>
        <dbReference type="SAM" id="Phobius"/>
    </source>
</evidence>
<keyword evidence="1 2" id="KW-0238">DNA-binding</keyword>
<dbReference type="EMBL" id="BSOT01000012">
    <property type="protein sequence ID" value="GLR72729.1"/>
    <property type="molecule type" value="Genomic_DNA"/>
</dbReference>
<dbReference type="GO" id="GO:0006355">
    <property type="term" value="P:regulation of DNA-templated transcription"/>
    <property type="evidence" value="ECO:0007669"/>
    <property type="project" value="InterPro"/>
</dbReference>
<dbReference type="Pfam" id="PF00486">
    <property type="entry name" value="Trans_reg_C"/>
    <property type="match status" value="1"/>
</dbReference>
<dbReference type="GO" id="GO:0000160">
    <property type="term" value="P:phosphorelay signal transduction system"/>
    <property type="evidence" value="ECO:0007669"/>
    <property type="project" value="InterPro"/>
</dbReference>
<dbReference type="SMART" id="SM00862">
    <property type="entry name" value="Trans_reg_C"/>
    <property type="match status" value="1"/>
</dbReference>
<dbReference type="AlphaFoldDB" id="A0AA37T3U0"/>
<reference evidence="5" key="1">
    <citation type="journal article" date="2014" name="Int. J. Syst. Evol. Microbiol.">
        <title>Complete genome sequence of Corynebacterium casei LMG S-19264T (=DSM 44701T), isolated from a smear-ripened cheese.</title>
        <authorList>
            <consortium name="US DOE Joint Genome Institute (JGI-PGF)"/>
            <person name="Walter F."/>
            <person name="Albersmeier A."/>
            <person name="Kalinowski J."/>
            <person name="Ruckert C."/>
        </authorList>
    </citation>
    <scope>NUCLEOTIDE SEQUENCE</scope>
    <source>
        <strain evidence="5">NBRC 110023</strain>
    </source>
</reference>
<dbReference type="Proteomes" id="UP001156601">
    <property type="component" value="Unassembled WGS sequence"/>
</dbReference>
<name>A0AA37T3U0_9ALTE</name>
<dbReference type="InterPro" id="IPR011990">
    <property type="entry name" value="TPR-like_helical_dom_sf"/>
</dbReference>
<dbReference type="Gene3D" id="1.10.10.10">
    <property type="entry name" value="Winged helix-like DNA-binding domain superfamily/Winged helix DNA-binding domain"/>
    <property type="match status" value="1"/>
</dbReference>
<feature type="transmembrane region" description="Helical" evidence="3">
    <location>
        <begin position="133"/>
        <end position="152"/>
    </location>
</feature>
<proteinExistence type="predicted"/>
<evidence type="ECO:0000313" key="6">
    <source>
        <dbReference type="Proteomes" id="UP001156601"/>
    </source>
</evidence>
<dbReference type="SUPFAM" id="SSF48452">
    <property type="entry name" value="TPR-like"/>
    <property type="match status" value="1"/>
</dbReference>
<sequence length="643" mass="73470">MQYQINDYLFNDETLMLFKDGDVLRFRANEAKLLVFFLKNSDKVVSKEVILDEVWAGKVVSEQVVFQNISHLRSLFGNSAIKTYSKKGYQWQLAFKETLDAAPTPPPVNSPNETGQRPSYAKRNKIKLGLSRWLFGGLVLGTVLVVSSILFFNKAQDTGHQAAPSVSVLPISIATESKNGNKNQLSKKAHSAIWQQLIDQGNYHAVSLPADNGYADIFSVPRKYYQDITEAEQSDYLLAMSVGNRGSIYFVRYMLIGKQSFWHEELEAVSTERLNEKLISHLNQVVQSKILDIEVSDHIKITEKLTALYKKSPDDLIVLYRLIRNHSENGEPNKALLLAEELLSKSLNINNKTSEAIAYLQQALSYIQLKQTSKAQTLLEKAKLIFIDQGNYHSLVAVDHAYVGIAFTNNFDYQEIKAAYLSAIENSRKAQNPIQEFKDTILLSHIAGNLHYKDDQQLYLRQAKHVLIQSQMPREYSAVYFLYAGKHADDSVLAEQHFRRTLDILPEGHAWPEREEAREALVKLFITQQRFPDAVVLFEHISGKTPAQELSLASIYAASQYWFKAEEQGLLAFKASSLNNQYRIALNSALLLAEIYHQQNKLENKFYYIEFIKNNHKSEPFWVNYNAERLSKLGIELERQNEL</sequence>
<evidence type="ECO:0000256" key="2">
    <source>
        <dbReference type="PROSITE-ProRule" id="PRU01091"/>
    </source>
</evidence>
<accession>A0AA37T3U0</accession>
<dbReference type="SUPFAM" id="SSF46894">
    <property type="entry name" value="C-terminal effector domain of the bipartite response regulators"/>
    <property type="match status" value="1"/>
</dbReference>
<dbReference type="GO" id="GO:0003677">
    <property type="term" value="F:DNA binding"/>
    <property type="evidence" value="ECO:0007669"/>
    <property type="project" value="UniProtKB-UniRule"/>
</dbReference>
<dbReference type="RefSeq" id="WP_284219145.1">
    <property type="nucleotide sequence ID" value="NZ_BSOT01000012.1"/>
</dbReference>